<accession>A0ABR2XQW8</accession>
<feature type="compositionally biased region" description="Basic and acidic residues" evidence="1">
    <location>
        <begin position="132"/>
        <end position="146"/>
    </location>
</feature>
<name>A0ABR2XQW8_9PEZI</name>
<comment type="caution">
    <text evidence="2">The sequence shown here is derived from an EMBL/GenBank/DDBJ whole genome shotgun (WGS) entry which is preliminary data.</text>
</comment>
<evidence type="ECO:0000313" key="3">
    <source>
        <dbReference type="Proteomes" id="UP001465668"/>
    </source>
</evidence>
<evidence type="ECO:0000313" key="2">
    <source>
        <dbReference type="EMBL" id="KAK9776211.1"/>
    </source>
</evidence>
<proteinExistence type="predicted"/>
<sequence length="161" mass="18098">MGSVLYRRRHRRDSSASGGISTTCFEERLQGRVTLTAFAIPDTDVPKNESSTSSLYSTFRQFVPNDCEDLPVKEKVSRMQSWTAWAMLDAEDSWADNQLSRQGQQVAPIGKQRGQEIDYEFRRWGGYGGTTQEREEASARSPEARKSWAQAVAKVVPSVTT</sequence>
<dbReference type="Proteomes" id="UP001465668">
    <property type="component" value="Unassembled WGS sequence"/>
</dbReference>
<gene>
    <name evidence="2" type="ORF">SCAR479_07117</name>
</gene>
<evidence type="ECO:0000256" key="1">
    <source>
        <dbReference type="SAM" id="MobiDB-lite"/>
    </source>
</evidence>
<organism evidence="2 3">
    <name type="scientific">Seiridium cardinale</name>
    <dbReference type="NCBI Taxonomy" id="138064"/>
    <lineage>
        <taxon>Eukaryota</taxon>
        <taxon>Fungi</taxon>
        <taxon>Dikarya</taxon>
        <taxon>Ascomycota</taxon>
        <taxon>Pezizomycotina</taxon>
        <taxon>Sordariomycetes</taxon>
        <taxon>Xylariomycetidae</taxon>
        <taxon>Amphisphaeriales</taxon>
        <taxon>Sporocadaceae</taxon>
        <taxon>Seiridium</taxon>
    </lineage>
</organism>
<dbReference type="EMBL" id="JARVKM010000029">
    <property type="protein sequence ID" value="KAK9776211.1"/>
    <property type="molecule type" value="Genomic_DNA"/>
</dbReference>
<feature type="region of interest" description="Disordered" evidence="1">
    <location>
        <begin position="125"/>
        <end position="147"/>
    </location>
</feature>
<keyword evidence="3" id="KW-1185">Reference proteome</keyword>
<reference evidence="2 3" key="1">
    <citation type="submission" date="2024-02" db="EMBL/GenBank/DDBJ databases">
        <title>First draft genome assembly of two strains of Seiridium cardinale.</title>
        <authorList>
            <person name="Emiliani G."/>
            <person name="Scali E."/>
        </authorList>
    </citation>
    <scope>NUCLEOTIDE SEQUENCE [LARGE SCALE GENOMIC DNA]</scope>
    <source>
        <strain evidence="2 3">BM-138-000479</strain>
    </source>
</reference>
<protein>
    <submittedName>
        <fullName evidence="2">ABM domain-containing protein</fullName>
    </submittedName>
</protein>